<feature type="transmembrane region" description="Helical" evidence="4">
    <location>
        <begin position="12"/>
        <end position="35"/>
    </location>
</feature>
<evidence type="ECO:0000313" key="6">
    <source>
        <dbReference type="Proteomes" id="UP000829364"/>
    </source>
</evidence>
<evidence type="ECO:0000313" key="5">
    <source>
        <dbReference type="EMBL" id="UNI22115.1"/>
    </source>
</evidence>
<keyword evidence="4" id="KW-0812">Transmembrane</keyword>
<dbReference type="Gene3D" id="1.10.630.10">
    <property type="entry name" value="Cytochrome P450"/>
    <property type="match status" value="1"/>
</dbReference>
<keyword evidence="1" id="KW-0349">Heme</keyword>
<dbReference type="GeneID" id="72069983"/>
<evidence type="ECO:0000256" key="1">
    <source>
        <dbReference type="ARBA" id="ARBA00022617"/>
    </source>
</evidence>
<reference evidence="5" key="1">
    <citation type="submission" date="2021-11" db="EMBL/GenBank/DDBJ databases">
        <title>Purpureocillium_takamizusanense_genome.</title>
        <authorList>
            <person name="Nguyen N.-H."/>
        </authorList>
    </citation>
    <scope>NUCLEOTIDE SEQUENCE</scope>
    <source>
        <strain evidence="5">PT3</strain>
    </source>
</reference>
<evidence type="ECO:0000256" key="2">
    <source>
        <dbReference type="ARBA" id="ARBA00022723"/>
    </source>
</evidence>
<dbReference type="SUPFAM" id="SSF48264">
    <property type="entry name" value="Cytochrome P450"/>
    <property type="match status" value="1"/>
</dbReference>
<gene>
    <name evidence="5" type="ORF">JDV02_008035</name>
</gene>
<evidence type="ECO:0000256" key="3">
    <source>
        <dbReference type="ARBA" id="ARBA00023004"/>
    </source>
</evidence>
<dbReference type="GO" id="GO:0016705">
    <property type="term" value="F:oxidoreductase activity, acting on paired donors, with incorporation or reduction of molecular oxygen"/>
    <property type="evidence" value="ECO:0007669"/>
    <property type="project" value="InterPro"/>
</dbReference>
<dbReference type="RefSeq" id="XP_047845596.1">
    <property type="nucleotide sequence ID" value="XM_047989593.1"/>
</dbReference>
<dbReference type="AlphaFoldDB" id="A0A9Q8VCX3"/>
<dbReference type="Proteomes" id="UP000829364">
    <property type="component" value="Chromosome 8"/>
</dbReference>
<evidence type="ECO:0000256" key="4">
    <source>
        <dbReference type="SAM" id="Phobius"/>
    </source>
</evidence>
<dbReference type="GO" id="GO:0004497">
    <property type="term" value="F:monooxygenase activity"/>
    <property type="evidence" value="ECO:0007669"/>
    <property type="project" value="InterPro"/>
</dbReference>
<dbReference type="EMBL" id="CP086361">
    <property type="protein sequence ID" value="UNI22115.1"/>
    <property type="molecule type" value="Genomic_DNA"/>
</dbReference>
<dbReference type="InterPro" id="IPR050121">
    <property type="entry name" value="Cytochrome_P450_monoxygenase"/>
</dbReference>
<keyword evidence="4" id="KW-0472">Membrane</keyword>
<accession>A0A9Q8VCX3</accession>
<dbReference type="InterPro" id="IPR036396">
    <property type="entry name" value="Cyt_P450_sf"/>
</dbReference>
<organism evidence="5 6">
    <name type="scientific">Purpureocillium takamizusanense</name>
    <dbReference type="NCBI Taxonomy" id="2060973"/>
    <lineage>
        <taxon>Eukaryota</taxon>
        <taxon>Fungi</taxon>
        <taxon>Dikarya</taxon>
        <taxon>Ascomycota</taxon>
        <taxon>Pezizomycotina</taxon>
        <taxon>Sordariomycetes</taxon>
        <taxon>Hypocreomycetidae</taxon>
        <taxon>Hypocreales</taxon>
        <taxon>Ophiocordycipitaceae</taxon>
        <taxon>Purpureocillium</taxon>
    </lineage>
</organism>
<keyword evidence="2" id="KW-0479">Metal-binding</keyword>
<keyword evidence="3" id="KW-0408">Iron</keyword>
<dbReference type="PANTHER" id="PTHR24305:SF78">
    <property type="entry name" value="P450, PUTATIVE (EUROFUNG)-RELATED"/>
    <property type="match status" value="1"/>
</dbReference>
<dbReference type="KEGG" id="ptkz:JDV02_008035"/>
<dbReference type="GO" id="GO:0020037">
    <property type="term" value="F:heme binding"/>
    <property type="evidence" value="ECO:0007669"/>
    <property type="project" value="InterPro"/>
</dbReference>
<sequence>MANVWLGNGVTIALWRTASADTSFLAGLFGSMLLYRAFFHRLRRFPGPFAARLSNFYHFAITARTNMQHHLFIRKLHGQYGDFVRTGPRELSIRRASAINLIYGPSSTCGKATWYDQNSDNPDHVSVENIRDLGKHRTRRKAWDNGLGFRGTFLLKYTIAFPMTDVADGGTAASPRRL</sequence>
<keyword evidence="4" id="KW-1133">Transmembrane helix</keyword>
<keyword evidence="6" id="KW-1185">Reference proteome</keyword>
<dbReference type="OrthoDB" id="6692864at2759"/>
<name>A0A9Q8VCX3_9HYPO</name>
<proteinExistence type="predicted"/>
<dbReference type="GO" id="GO:0005506">
    <property type="term" value="F:iron ion binding"/>
    <property type="evidence" value="ECO:0007669"/>
    <property type="project" value="InterPro"/>
</dbReference>
<dbReference type="PANTHER" id="PTHR24305">
    <property type="entry name" value="CYTOCHROME P450"/>
    <property type="match status" value="1"/>
</dbReference>
<protein>
    <submittedName>
        <fullName evidence="5">Uncharacterized protein</fullName>
    </submittedName>
</protein>